<comment type="caution">
    <text evidence="3">The sequence shown here is derived from an EMBL/GenBank/DDBJ whole genome shotgun (WGS) entry which is preliminary data.</text>
</comment>
<feature type="region of interest" description="Disordered" evidence="1">
    <location>
        <begin position="27"/>
        <end position="58"/>
    </location>
</feature>
<gene>
    <name evidence="3" type="ORF">F0237_16085</name>
</gene>
<accession>A0AAE5GS96</accession>
<name>A0AAE5GS96_9VIBR</name>
<dbReference type="AlphaFoldDB" id="A0AAE5GS96"/>
<reference evidence="3 4" key="1">
    <citation type="submission" date="2019-08" db="EMBL/GenBank/DDBJ databases">
        <title>Draft genome sequencing and comparative genomics of hatchery-associated Vibrios.</title>
        <authorList>
            <person name="Kehlet-Delgado H."/>
            <person name="Mueller R.S."/>
        </authorList>
    </citation>
    <scope>NUCLEOTIDE SEQUENCE [LARGE SCALE GENOMIC DNA]</scope>
    <source>
        <strain evidence="3 4">01-65-5-1</strain>
    </source>
</reference>
<proteinExistence type="predicted"/>
<evidence type="ECO:0000256" key="1">
    <source>
        <dbReference type="SAM" id="MobiDB-lite"/>
    </source>
</evidence>
<dbReference type="Proteomes" id="UP000572722">
    <property type="component" value="Unassembled WGS sequence"/>
</dbReference>
<dbReference type="EMBL" id="VTXO01000006">
    <property type="protein sequence ID" value="NOI82187.1"/>
    <property type="molecule type" value="Genomic_DNA"/>
</dbReference>
<feature type="transmembrane region" description="Helical" evidence="2">
    <location>
        <begin position="67"/>
        <end position="88"/>
    </location>
</feature>
<keyword evidence="2" id="KW-0472">Membrane</keyword>
<keyword evidence="2" id="KW-1133">Transmembrane helix</keyword>
<evidence type="ECO:0000313" key="3">
    <source>
        <dbReference type="EMBL" id="NOI82187.1"/>
    </source>
</evidence>
<feature type="compositionally biased region" description="Polar residues" evidence="1">
    <location>
        <begin position="29"/>
        <end position="46"/>
    </location>
</feature>
<dbReference type="RefSeq" id="WP_171323608.1">
    <property type="nucleotide sequence ID" value="NZ_VTXO01000006.1"/>
</dbReference>
<organism evidence="3 4">
    <name type="scientific">Vibrio tubiashii</name>
    <dbReference type="NCBI Taxonomy" id="29498"/>
    <lineage>
        <taxon>Bacteria</taxon>
        <taxon>Pseudomonadati</taxon>
        <taxon>Pseudomonadota</taxon>
        <taxon>Gammaproteobacteria</taxon>
        <taxon>Vibrionales</taxon>
        <taxon>Vibrionaceae</taxon>
        <taxon>Vibrio</taxon>
        <taxon>Vibrio oreintalis group</taxon>
    </lineage>
</organism>
<keyword evidence="2" id="KW-0812">Transmembrane</keyword>
<evidence type="ECO:0000256" key="2">
    <source>
        <dbReference type="SAM" id="Phobius"/>
    </source>
</evidence>
<evidence type="ECO:0000313" key="4">
    <source>
        <dbReference type="Proteomes" id="UP000572722"/>
    </source>
</evidence>
<sequence>MKSFFDDLLEFGAGALDSVGEHADWLFDTNDQTSNPNKTQQPNHPQVDNAGNVVTRPMGTQSGLDPMVLYIGGGLALTTVVLLGVMAFKK</sequence>
<protein>
    <submittedName>
        <fullName evidence="3">Uncharacterized protein</fullName>
    </submittedName>
</protein>